<name>A0A8J3L088_9ACTN</name>
<evidence type="ECO:0000313" key="1">
    <source>
        <dbReference type="EMBL" id="GIG05350.1"/>
    </source>
</evidence>
<dbReference type="AlphaFoldDB" id="A0A8J3L088"/>
<proteinExistence type="predicted"/>
<gene>
    <name evidence="1" type="ORF">Cco03nite_20500</name>
</gene>
<dbReference type="RefSeq" id="WP_203691578.1">
    <property type="nucleotide sequence ID" value="NZ_BAAALC010000021.1"/>
</dbReference>
<accession>A0A8J3L088</accession>
<dbReference type="EMBL" id="BONI01000014">
    <property type="protein sequence ID" value="GIG05350.1"/>
    <property type="molecule type" value="Genomic_DNA"/>
</dbReference>
<sequence>MTAYDDDLPAELRGLTTRMDPVPPHLIALAKESLAWRDTDAALAELVRQIDLAGVRGEDLPDLFTFTAGELTIEMEVAVTGLTAALTGQLVPPQPASIRVDHADGPTWVEADPLGRFSVACVTRGHLRLHCHPAQGGPVQTSWTLI</sequence>
<protein>
    <submittedName>
        <fullName evidence="1">Uncharacterized protein</fullName>
    </submittedName>
</protein>
<reference evidence="1 2" key="1">
    <citation type="submission" date="2021-01" db="EMBL/GenBank/DDBJ databases">
        <title>Whole genome shotgun sequence of Catellatospora coxensis NBRC 107359.</title>
        <authorList>
            <person name="Komaki H."/>
            <person name="Tamura T."/>
        </authorList>
    </citation>
    <scope>NUCLEOTIDE SEQUENCE [LARGE SCALE GENOMIC DNA]</scope>
    <source>
        <strain evidence="1 2">NBRC 107359</strain>
    </source>
</reference>
<evidence type="ECO:0000313" key="2">
    <source>
        <dbReference type="Proteomes" id="UP000630887"/>
    </source>
</evidence>
<dbReference type="Proteomes" id="UP000630887">
    <property type="component" value="Unassembled WGS sequence"/>
</dbReference>
<keyword evidence="2" id="KW-1185">Reference proteome</keyword>
<organism evidence="1 2">
    <name type="scientific">Catellatospora coxensis</name>
    <dbReference type="NCBI Taxonomy" id="310354"/>
    <lineage>
        <taxon>Bacteria</taxon>
        <taxon>Bacillati</taxon>
        <taxon>Actinomycetota</taxon>
        <taxon>Actinomycetes</taxon>
        <taxon>Micromonosporales</taxon>
        <taxon>Micromonosporaceae</taxon>
        <taxon>Catellatospora</taxon>
    </lineage>
</organism>
<comment type="caution">
    <text evidence="1">The sequence shown here is derived from an EMBL/GenBank/DDBJ whole genome shotgun (WGS) entry which is preliminary data.</text>
</comment>